<dbReference type="Gene3D" id="3.90.320.10">
    <property type="match status" value="1"/>
</dbReference>
<dbReference type="AlphaFoldDB" id="A0A6J5Z8S5"/>
<dbReference type="NCBIfam" id="TIGR03033">
    <property type="entry name" value="phage_rel_nuc"/>
    <property type="match status" value="1"/>
</dbReference>
<organism evidence="2">
    <name type="scientific">freshwater metagenome</name>
    <dbReference type="NCBI Taxonomy" id="449393"/>
    <lineage>
        <taxon>unclassified sequences</taxon>
        <taxon>metagenomes</taxon>
        <taxon>ecological metagenomes</taxon>
    </lineage>
</organism>
<dbReference type="SUPFAM" id="SSF52980">
    <property type="entry name" value="Restriction endonuclease-like"/>
    <property type="match status" value="1"/>
</dbReference>
<accession>A0A6J5Z8S5</accession>
<proteinExistence type="predicted"/>
<evidence type="ECO:0000259" key="1">
    <source>
        <dbReference type="Pfam" id="PF09588"/>
    </source>
</evidence>
<feature type="domain" description="YqaJ viral recombinase" evidence="1">
    <location>
        <begin position="1"/>
        <end position="136"/>
    </location>
</feature>
<dbReference type="EMBL" id="CAESAO010000011">
    <property type="protein sequence ID" value="CAB4336860.1"/>
    <property type="molecule type" value="Genomic_DNA"/>
</dbReference>
<dbReference type="InterPro" id="IPR011335">
    <property type="entry name" value="Restrct_endonuc-II-like"/>
</dbReference>
<reference evidence="2" key="1">
    <citation type="submission" date="2020-05" db="EMBL/GenBank/DDBJ databases">
        <authorList>
            <person name="Chiriac C."/>
            <person name="Salcher M."/>
            <person name="Ghai R."/>
            <person name="Kavagutti S V."/>
        </authorList>
    </citation>
    <scope>NUCLEOTIDE SEQUENCE</scope>
</reference>
<name>A0A6J5Z8S5_9ZZZZ</name>
<dbReference type="InterPro" id="IPR011604">
    <property type="entry name" value="PDDEXK-like_dom_sf"/>
</dbReference>
<dbReference type="Pfam" id="PF09588">
    <property type="entry name" value="YqaJ"/>
    <property type="match status" value="1"/>
</dbReference>
<dbReference type="InterPro" id="IPR017482">
    <property type="entry name" value="Lambda-type_endonuclease"/>
</dbReference>
<sequence>MRDFRIGGSEAAAACGINPYTSRIALWLDKTGKQPLPEAGEAAKWGQVLEPVLRDELRQTLGIIEEWTPATLAEVRPADLPEWVQGTPDGFLFQDGDLCLVELKTVGLNGASAWDDDSVPITYQVQAQVYMAITGAKRMYFGCLVGGQRFITRTLDFDPKVWATILSLLIEFKDLVDRDEAPAPDGTDGTTNALKLLYPAAHAETVELPEHKWPLVEQARKARDARKASEVEEDRIIQELKMQMGDASNATVRGVTVATWRNTSRTGTDTDKLKAEHPEAFEACLTTTTFRRFALK</sequence>
<gene>
    <name evidence="2" type="ORF">UFOPK3522_00253</name>
</gene>
<evidence type="ECO:0000313" key="2">
    <source>
        <dbReference type="EMBL" id="CAB4336860.1"/>
    </source>
</evidence>
<protein>
    <submittedName>
        <fullName evidence="2">Unannotated protein</fullName>
    </submittedName>
</protein>
<dbReference type="InterPro" id="IPR019080">
    <property type="entry name" value="YqaJ_viral_recombinase"/>
</dbReference>